<keyword evidence="2" id="KW-0479">Metal-binding</keyword>
<feature type="coiled-coil region" evidence="3">
    <location>
        <begin position="41"/>
        <end position="75"/>
    </location>
</feature>
<dbReference type="PANTHER" id="PTHR23080">
    <property type="entry name" value="THAP DOMAIN PROTEIN"/>
    <property type="match status" value="1"/>
</dbReference>
<evidence type="ECO:0000256" key="3">
    <source>
        <dbReference type="SAM" id="Coils"/>
    </source>
</evidence>
<dbReference type="Pfam" id="PF13613">
    <property type="entry name" value="HTH_Tnp_4"/>
    <property type="match status" value="1"/>
</dbReference>
<dbReference type="Pfam" id="PF13359">
    <property type="entry name" value="DDE_Tnp_4"/>
    <property type="match status" value="1"/>
</dbReference>
<dbReference type="Proteomes" id="UP000694389">
    <property type="component" value="Unassembled WGS sequence"/>
</dbReference>
<feature type="domain" description="Transposase Helix-turn-helix" evidence="6">
    <location>
        <begin position="113"/>
        <end position="162"/>
    </location>
</feature>
<organism evidence="7 8">
    <name type="scientific">Dicentrarchus labrax</name>
    <name type="common">European seabass</name>
    <name type="synonym">Morone labrax</name>
    <dbReference type="NCBI Taxonomy" id="13489"/>
    <lineage>
        <taxon>Eukaryota</taxon>
        <taxon>Metazoa</taxon>
        <taxon>Chordata</taxon>
        <taxon>Craniata</taxon>
        <taxon>Vertebrata</taxon>
        <taxon>Euteleostomi</taxon>
        <taxon>Actinopterygii</taxon>
        <taxon>Neopterygii</taxon>
        <taxon>Teleostei</taxon>
        <taxon>Neoteleostei</taxon>
        <taxon>Acanthomorphata</taxon>
        <taxon>Eupercaria</taxon>
        <taxon>Moronidae</taxon>
        <taxon>Dicentrarchus</taxon>
    </lineage>
</organism>
<evidence type="ECO:0000256" key="4">
    <source>
        <dbReference type="SAM" id="Phobius"/>
    </source>
</evidence>
<dbReference type="InterPro" id="IPR027805">
    <property type="entry name" value="Transposase_HTH_dom"/>
</dbReference>
<evidence type="ECO:0000313" key="7">
    <source>
        <dbReference type="Ensembl" id="ENSDLAP00005067840.1"/>
    </source>
</evidence>
<keyword evidence="4" id="KW-0812">Transmembrane</keyword>
<evidence type="ECO:0008006" key="9">
    <source>
        <dbReference type="Google" id="ProtNLM"/>
    </source>
</evidence>
<dbReference type="InterPro" id="IPR027806">
    <property type="entry name" value="HARBI1_dom"/>
</dbReference>
<evidence type="ECO:0000259" key="5">
    <source>
        <dbReference type="Pfam" id="PF13359"/>
    </source>
</evidence>
<sequence length="370" mass="41755">MERYEQHNRIPIKRMEAEKKQDAVDVLLELSVEPVPQQCLSNHCKDAIAEVLQECDDLREENRRLKTKLGILDEQAFANDDEKVKALTGLPTFAKLQVVLFSVILCLPTHATLSPFQQLLLTLMRMKMNLSLALLSVLFQISIATASRTFRTTLDMLHAKLVPSFLFWPQREELRLSMPMIFRQTYPRCACIIDCLKFFIENPKDLEARAQTYSTYKHHHTMKYLIGISPQGTVIFISKGWGDRTSDKRVTENSGFLECISAGDVILADQGFNVAESISLYNAELNIPAFTKGRKQLSPVELESTHGLASVRIHVERVIGETRNRYTILQSTIGIQMCEAEHPKGLTVLDKVVHVCCALTNVAPSIIPSG</sequence>
<reference evidence="7" key="2">
    <citation type="submission" date="2025-09" db="UniProtKB">
        <authorList>
            <consortium name="Ensembl"/>
        </authorList>
    </citation>
    <scope>IDENTIFICATION</scope>
</reference>
<feature type="transmembrane region" description="Helical" evidence="4">
    <location>
        <begin position="93"/>
        <end position="111"/>
    </location>
</feature>
<dbReference type="Ensembl" id="ENSDLAT00005073070.1">
    <property type="protein sequence ID" value="ENSDLAP00005067840.1"/>
    <property type="gene ID" value="ENSDLAG00005028014.1"/>
</dbReference>
<evidence type="ECO:0000256" key="2">
    <source>
        <dbReference type="ARBA" id="ARBA00022723"/>
    </source>
</evidence>
<keyword evidence="8" id="KW-1185">Reference proteome</keyword>
<keyword evidence="4" id="KW-0472">Membrane</keyword>
<keyword evidence="4" id="KW-1133">Transmembrane helix</keyword>
<dbReference type="GeneTree" id="ENSGT00940000164249"/>
<name>A0A8P4K2H4_DICLA</name>
<protein>
    <recommendedName>
        <fullName evidence="9">DDE Tnp4 domain-containing protein</fullName>
    </recommendedName>
</protein>
<evidence type="ECO:0000313" key="8">
    <source>
        <dbReference type="Proteomes" id="UP000694389"/>
    </source>
</evidence>
<proteinExistence type="predicted"/>
<evidence type="ECO:0000259" key="6">
    <source>
        <dbReference type="Pfam" id="PF13613"/>
    </source>
</evidence>
<evidence type="ECO:0000256" key="1">
    <source>
        <dbReference type="ARBA" id="ARBA00001968"/>
    </source>
</evidence>
<comment type="cofactor">
    <cofactor evidence="1">
        <name>a divalent metal cation</name>
        <dbReference type="ChEBI" id="CHEBI:60240"/>
    </cofactor>
</comment>
<keyword evidence="3" id="KW-0175">Coiled coil</keyword>
<reference evidence="7" key="1">
    <citation type="submission" date="2025-08" db="UniProtKB">
        <authorList>
            <consortium name="Ensembl"/>
        </authorList>
    </citation>
    <scope>IDENTIFICATION</scope>
</reference>
<dbReference type="AlphaFoldDB" id="A0A8P4K2H4"/>
<accession>A0A8P4K2H4</accession>
<dbReference type="GO" id="GO:0046872">
    <property type="term" value="F:metal ion binding"/>
    <property type="evidence" value="ECO:0007669"/>
    <property type="project" value="UniProtKB-KW"/>
</dbReference>
<feature type="domain" description="DDE Tnp4" evidence="5">
    <location>
        <begin position="193"/>
        <end position="361"/>
    </location>
</feature>